<dbReference type="FunFam" id="3.40.640.10:FF:000080">
    <property type="entry name" value="Aminotransferase, putative"/>
    <property type="match status" value="1"/>
</dbReference>
<dbReference type="AlphaFoldDB" id="H2AQ86"/>
<dbReference type="GO" id="GO:0047536">
    <property type="term" value="F:2-aminoadipate transaminase activity"/>
    <property type="evidence" value="ECO:0007669"/>
    <property type="project" value="EnsemblFungi"/>
</dbReference>
<dbReference type="CDD" id="cd00609">
    <property type="entry name" value="AAT_like"/>
    <property type="match status" value="1"/>
</dbReference>
<reference evidence="2 3" key="1">
    <citation type="journal article" date="2011" name="Proc. Natl. Acad. Sci. U.S.A.">
        <title>Evolutionary erosion of yeast sex chromosomes by mating-type switching accidents.</title>
        <authorList>
            <person name="Gordon J.L."/>
            <person name="Armisen D."/>
            <person name="Proux-Wera E."/>
            <person name="Oheigeartaigh S.S."/>
            <person name="Byrne K.P."/>
            <person name="Wolfe K.H."/>
        </authorList>
    </citation>
    <scope>NUCLEOTIDE SEQUENCE [LARGE SCALE GENOMIC DNA]</scope>
    <source>
        <strain evidence="3">ATCC 22294 / BCRC 22015 / CBS 2517 / CECT 1963 / NBRC 1671 / NRRL Y-8276</strain>
    </source>
</reference>
<evidence type="ECO:0000313" key="2">
    <source>
        <dbReference type="EMBL" id="CCF56536.1"/>
    </source>
</evidence>
<organism evidence="2 3">
    <name type="scientific">Kazachstania africana (strain ATCC 22294 / BCRC 22015 / CBS 2517 / CECT 1963 / NBRC 1671 / NRRL Y-8276)</name>
    <name type="common">Yeast</name>
    <name type="synonym">Kluyveromyces africanus</name>
    <dbReference type="NCBI Taxonomy" id="1071382"/>
    <lineage>
        <taxon>Eukaryota</taxon>
        <taxon>Fungi</taxon>
        <taxon>Dikarya</taxon>
        <taxon>Ascomycota</taxon>
        <taxon>Saccharomycotina</taxon>
        <taxon>Saccharomycetes</taxon>
        <taxon>Saccharomycetales</taxon>
        <taxon>Saccharomycetaceae</taxon>
        <taxon>Kazachstania</taxon>
    </lineage>
</organism>
<dbReference type="InterPro" id="IPR015422">
    <property type="entry name" value="PyrdxlP-dep_Trfase_small"/>
</dbReference>
<dbReference type="InterPro" id="IPR015421">
    <property type="entry name" value="PyrdxlP-dep_Trfase_major"/>
</dbReference>
<dbReference type="InParanoid" id="H2AQ86"/>
<dbReference type="GO" id="GO:0030170">
    <property type="term" value="F:pyridoxal phosphate binding"/>
    <property type="evidence" value="ECO:0007669"/>
    <property type="project" value="InterPro"/>
</dbReference>
<dbReference type="FunCoup" id="H2AQ86">
    <property type="interactions" value="93"/>
</dbReference>
<feature type="domain" description="Aminotransferase class I/classII large" evidence="1">
    <location>
        <begin position="46"/>
        <end position="426"/>
    </location>
</feature>
<dbReference type="SUPFAM" id="SSF53383">
    <property type="entry name" value="PLP-dependent transferases"/>
    <property type="match status" value="1"/>
</dbReference>
<protein>
    <recommendedName>
        <fullName evidence="1">Aminotransferase class I/classII large domain-containing protein</fullName>
    </recommendedName>
</protein>
<dbReference type="Gene3D" id="3.40.640.10">
    <property type="entry name" value="Type I PLP-dependent aspartate aminotransferase-like (Major domain)"/>
    <property type="match status" value="1"/>
</dbReference>
<dbReference type="PANTHER" id="PTHR42858:SF1">
    <property type="entry name" value="LD15494P"/>
    <property type="match status" value="1"/>
</dbReference>
<accession>H2AQ86</accession>
<gene>
    <name evidence="2" type="primary">KAFR0B02380</name>
    <name evidence="2" type="ORF">KAFR_0B02380</name>
</gene>
<dbReference type="KEGG" id="kaf:KAFR_0B02380"/>
<dbReference type="EMBL" id="HE650822">
    <property type="protein sequence ID" value="CCF56536.1"/>
    <property type="molecule type" value="Genomic_DNA"/>
</dbReference>
<dbReference type="Pfam" id="PF00155">
    <property type="entry name" value="Aminotran_1_2"/>
    <property type="match status" value="1"/>
</dbReference>
<dbReference type="OrthoDB" id="7042322at2759"/>
<dbReference type="HOGENOM" id="CLU_017584_0_6_1"/>
<evidence type="ECO:0000313" key="3">
    <source>
        <dbReference type="Proteomes" id="UP000005220"/>
    </source>
</evidence>
<dbReference type="eggNOG" id="KOG0634">
    <property type="taxonomic scope" value="Eukaryota"/>
</dbReference>
<dbReference type="GeneID" id="13882917"/>
<dbReference type="InterPro" id="IPR004839">
    <property type="entry name" value="Aminotransferase_I/II_large"/>
</dbReference>
<sequence length="443" mass="49594">MSMDIPSKFNFFKGHPSFDLLPREEILEATTQLLASKERPYDSDTSNRHPLTYGSNEGAHWVRSTICKFNNEEIFKFGENYGARSAPECLNLTSGASYGVLNILLQCTLPHNNYTRQAFIISPTYFLINDCFIDAGFHGKLTAINEMGTDSIDFDTLESNLAELDSIKADVGTQCITKNENSKGKKIYRYVLYCVPTYSNPSGHTYSLTTKLRLLELARKYDILIITDDVYDILNYVDPLDALPTPPRRFVHLDRETVMDPYGNTISNCSFSKLIAPGLRFGYQETVSSMLSQQLSNGGANSSGGTPSQLNSMIVGTMIEKGLLTKSIQEFRSVYKNRADTLYSSIKKFLPENTIVEKQKGGYFSWITLPMGYDAKEVGKRLKIASVLVANGSEFEVIGDPKYWGSRSMRLSVSFLDTTTIENGIELFGSVCKDYAAEFDLPF</sequence>
<dbReference type="InterPro" id="IPR015424">
    <property type="entry name" value="PyrdxlP-dep_Trfase"/>
</dbReference>
<dbReference type="RefSeq" id="XP_003955671.1">
    <property type="nucleotide sequence ID" value="XM_003955622.1"/>
</dbReference>
<dbReference type="STRING" id="1071382.H2AQ86"/>
<keyword evidence="3" id="KW-1185">Reference proteome</keyword>
<dbReference type="PANTHER" id="PTHR42858">
    <property type="entry name" value="AMINOTRANSFERASE"/>
    <property type="match status" value="1"/>
</dbReference>
<dbReference type="Proteomes" id="UP000005220">
    <property type="component" value="Chromosome 2"/>
</dbReference>
<evidence type="ECO:0000259" key="1">
    <source>
        <dbReference type="Pfam" id="PF00155"/>
    </source>
</evidence>
<proteinExistence type="predicted"/>
<name>H2AQ86_KAZAF</name>
<dbReference type="Gene3D" id="3.90.1150.10">
    <property type="entry name" value="Aspartate Aminotransferase, domain 1"/>
    <property type="match status" value="1"/>
</dbReference>